<dbReference type="Proteomes" id="UP001604282">
    <property type="component" value="Unassembled WGS sequence"/>
</dbReference>
<dbReference type="Gene3D" id="3.40.50.150">
    <property type="entry name" value="Vaccinia Virus protein VP39"/>
    <property type="match status" value="1"/>
</dbReference>
<evidence type="ECO:0000313" key="5">
    <source>
        <dbReference type="Proteomes" id="UP001604282"/>
    </source>
</evidence>
<keyword evidence="1 4" id="KW-0489">Methyltransferase</keyword>
<keyword evidence="2" id="KW-0808">Transferase</keyword>
<evidence type="ECO:0000256" key="2">
    <source>
        <dbReference type="ARBA" id="ARBA00022679"/>
    </source>
</evidence>
<evidence type="ECO:0000313" key="4">
    <source>
        <dbReference type="EMBL" id="MFG3193545.1"/>
    </source>
</evidence>
<comment type="caution">
    <text evidence="4">The sequence shown here is derived from an EMBL/GenBank/DDBJ whole genome shotgun (WGS) entry which is preliminary data.</text>
</comment>
<accession>A0ABW7C1G2</accession>
<dbReference type="Pfam" id="PF00145">
    <property type="entry name" value="DNA_methylase"/>
    <property type="match status" value="1"/>
</dbReference>
<evidence type="ECO:0000256" key="3">
    <source>
        <dbReference type="ARBA" id="ARBA00022747"/>
    </source>
</evidence>
<dbReference type="RefSeq" id="WP_392884737.1">
    <property type="nucleotide sequence ID" value="NZ_JBICZW010000031.1"/>
</dbReference>
<dbReference type="SUPFAM" id="SSF53335">
    <property type="entry name" value="S-adenosyl-L-methionine-dependent methyltransferases"/>
    <property type="match status" value="1"/>
</dbReference>
<evidence type="ECO:0000256" key="1">
    <source>
        <dbReference type="ARBA" id="ARBA00022603"/>
    </source>
</evidence>
<protein>
    <submittedName>
        <fullName evidence="4">DNA cytosine methyltransferase</fullName>
    </submittedName>
</protein>
<dbReference type="GO" id="GO:0032259">
    <property type="term" value="P:methylation"/>
    <property type="evidence" value="ECO:0007669"/>
    <property type="project" value="UniProtKB-KW"/>
</dbReference>
<reference evidence="4 5" key="1">
    <citation type="submission" date="2024-10" db="EMBL/GenBank/DDBJ databases">
        <title>The Natural Products Discovery Center: Release of the First 8490 Sequenced Strains for Exploring Actinobacteria Biosynthetic Diversity.</title>
        <authorList>
            <person name="Kalkreuter E."/>
            <person name="Kautsar S.A."/>
            <person name="Yang D."/>
            <person name="Bader C.D."/>
            <person name="Teijaro C.N."/>
            <person name="Fluegel L."/>
            <person name="Davis C.M."/>
            <person name="Simpson J.R."/>
            <person name="Lauterbach L."/>
            <person name="Steele A.D."/>
            <person name="Gui C."/>
            <person name="Meng S."/>
            <person name="Li G."/>
            <person name="Viehrig K."/>
            <person name="Ye F."/>
            <person name="Su P."/>
            <person name="Kiefer A.F."/>
            <person name="Nichols A."/>
            <person name="Cepeda A.J."/>
            <person name="Yan W."/>
            <person name="Fan B."/>
            <person name="Jiang Y."/>
            <person name="Adhikari A."/>
            <person name="Zheng C.-J."/>
            <person name="Schuster L."/>
            <person name="Cowan T.M."/>
            <person name="Smanski M.J."/>
            <person name="Chevrette M.G."/>
            <person name="De Carvalho L.P.S."/>
            <person name="Shen B."/>
        </authorList>
    </citation>
    <scope>NUCLEOTIDE SEQUENCE [LARGE SCALE GENOMIC DNA]</scope>
    <source>
        <strain evidence="4 5">NPDC048229</strain>
    </source>
</reference>
<dbReference type="InterPro" id="IPR029063">
    <property type="entry name" value="SAM-dependent_MTases_sf"/>
</dbReference>
<sequence length="320" mass="35109">MSHTLTDLFCGGGSSSGAGLVEGVAVKMAANHWPLAVETHNLNRPDADHDCADISQVDPRRYAKTDLSWASPSCTKHSAARGMKADPENIAAERSRATMWDVQRFAEQHRYRFGFGFGFGFVENVCEVRKWPDFRAWKISLEDLGYCLHEVFLNAAFAGQLGAATPQWRDRWFCLFHPKGTRCPDIERWTSPQAVCADCGPVDARQTWKNGNIAGKYGRQYAYACPRCGVEVKPPVGAAADIIDWMIPAPRIGDRVRPLAEKTVARIRSGLEKYGTALVPVEGRDGSSRSASTGRCVPVPAGTRPGCWFRPAVPGTTPPT</sequence>
<keyword evidence="3" id="KW-0680">Restriction system</keyword>
<name>A0ABW7C1G2_9ACTN</name>
<dbReference type="InterPro" id="IPR001525">
    <property type="entry name" value="C5_MeTfrase"/>
</dbReference>
<gene>
    <name evidence="4" type="ORF">ACGFYS_31970</name>
</gene>
<proteinExistence type="predicted"/>
<dbReference type="EMBL" id="JBICZW010000031">
    <property type="protein sequence ID" value="MFG3193545.1"/>
    <property type="molecule type" value="Genomic_DNA"/>
</dbReference>
<dbReference type="GO" id="GO:0008168">
    <property type="term" value="F:methyltransferase activity"/>
    <property type="evidence" value="ECO:0007669"/>
    <property type="project" value="UniProtKB-KW"/>
</dbReference>
<organism evidence="4 5">
    <name type="scientific">Streptomyces omiyaensis</name>
    <dbReference type="NCBI Taxonomy" id="68247"/>
    <lineage>
        <taxon>Bacteria</taxon>
        <taxon>Bacillati</taxon>
        <taxon>Actinomycetota</taxon>
        <taxon>Actinomycetes</taxon>
        <taxon>Kitasatosporales</taxon>
        <taxon>Streptomycetaceae</taxon>
        <taxon>Streptomyces</taxon>
    </lineage>
</organism>
<keyword evidence="5" id="KW-1185">Reference proteome</keyword>